<feature type="chain" id="PRO_5038425585" description="Lipoprotein" evidence="2">
    <location>
        <begin position="38"/>
        <end position="364"/>
    </location>
</feature>
<dbReference type="EMBL" id="AP017369">
    <property type="protein sequence ID" value="BAU97411.1"/>
    <property type="molecule type" value="Genomic_DNA"/>
</dbReference>
<feature type="region of interest" description="Disordered" evidence="1">
    <location>
        <begin position="41"/>
        <end position="62"/>
    </location>
</feature>
<keyword evidence="4" id="KW-1185">Reference proteome</keyword>
<accession>A0A169SCA5</accession>
<protein>
    <recommendedName>
        <fullName evidence="5">Lipoprotein</fullName>
    </recommendedName>
</protein>
<proteinExistence type="predicted"/>
<dbReference type="AlphaFoldDB" id="A0A169SCA5"/>
<dbReference type="RefSeq" id="WP_231911052.1">
    <property type="nucleotide sequence ID" value="NZ_AP017369.1"/>
</dbReference>
<evidence type="ECO:0000313" key="4">
    <source>
        <dbReference type="Proteomes" id="UP000218244"/>
    </source>
</evidence>
<evidence type="ECO:0000256" key="1">
    <source>
        <dbReference type="SAM" id="MobiDB-lite"/>
    </source>
</evidence>
<sequence length="364" mass="38681">MILAGIQFRAISLSKLLPISCCLSLALVGCSNTSGIAAFDGQSPSNTTSQVSPTAQITSAEPTPEEVLTTNAIAAYMGILSNPSTYPVSEAAQYVPNGTYSYAVVEATSDSIPELLLRVNSAEYSPVLVFTYDENTKTAVQAEGVFIDGASGAGGARSRIRASNSGVGIYQVDWNSLREIAQNTLYGIQDNTLTKVSGPEEFIFANSMPDHHEISWISASDKSGLFTIQRGDTSITPTLPTSTQAPAANLHHFSGMVTMQTANELMKGDPTPNGEPATDLYLVLVLDSPIEITAQKEGSAAQTSTISEVSLGQYIPTNGDNEWLNFLNTHVEITASADQVRFPTDTGLPLGMLRLGDYVSLRVL</sequence>
<gene>
    <name evidence="3" type="ORF">N24_3149</name>
</gene>
<organism evidence="3 4">
    <name type="scientific">Corynebacterium suranareeae</name>
    <dbReference type="NCBI Taxonomy" id="2506452"/>
    <lineage>
        <taxon>Bacteria</taxon>
        <taxon>Bacillati</taxon>
        <taxon>Actinomycetota</taxon>
        <taxon>Actinomycetes</taxon>
        <taxon>Mycobacteriales</taxon>
        <taxon>Corynebacteriaceae</taxon>
        <taxon>Corynebacterium</taxon>
    </lineage>
</organism>
<reference evidence="3 4" key="1">
    <citation type="submission" date="2016-02" db="EMBL/GenBank/DDBJ databases">
        <title>Corynebacterium glutamicum N24 whole genome sequencing project.</title>
        <authorList>
            <person name="Matsutani M."/>
            <person name="Nangtapong N."/>
            <person name="Yakushi T."/>
            <person name="Matsushita K."/>
        </authorList>
    </citation>
    <scope>NUCLEOTIDE SEQUENCE [LARGE SCALE GENOMIC DNA]</scope>
    <source>
        <strain evidence="3 4">N24</strain>
    </source>
</reference>
<dbReference type="KEGG" id="csur:N24_3149"/>
<feature type="signal peptide" evidence="2">
    <location>
        <begin position="1"/>
        <end position="37"/>
    </location>
</feature>
<keyword evidence="2" id="KW-0732">Signal</keyword>
<evidence type="ECO:0008006" key="5">
    <source>
        <dbReference type="Google" id="ProtNLM"/>
    </source>
</evidence>
<name>A0A169SCA5_9CORY</name>
<dbReference type="Proteomes" id="UP000218244">
    <property type="component" value="Chromosome"/>
</dbReference>
<evidence type="ECO:0000256" key="2">
    <source>
        <dbReference type="SAM" id="SignalP"/>
    </source>
</evidence>
<feature type="compositionally biased region" description="Polar residues" evidence="1">
    <location>
        <begin position="42"/>
        <end position="61"/>
    </location>
</feature>
<evidence type="ECO:0000313" key="3">
    <source>
        <dbReference type="EMBL" id="BAU97411.1"/>
    </source>
</evidence>